<dbReference type="EMBL" id="QGLF01000004">
    <property type="protein sequence ID" value="PWR20023.1"/>
    <property type="molecule type" value="Genomic_DNA"/>
</dbReference>
<reference evidence="2" key="1">
    <citation type="submission" date="2018-05" db="EMBL/GenBank/DDBJ databases">
        <title>Zavarzinia sp. HR-AS.</title>
        <authorList>
            <person name="Lee Y."/>
            <person name="Jeon C.O."/>
        </authorList>
    </citation>
    <scope>NUCLEOTIDE SEQUENCE [LARGE SCALE GENOMIC DNA]</scope>
    <source>
        <strain evidence="2">DSM 1231</strain>
    </source>
</reference>
<organism evidence="1 2">
    <name type="scientific">Zavarzinia compransoris</name>
    <dbReference type="NCBI Taxonomy" id="1264899"/>
    <lineage>
        <taxon>Bacteria</taxon>
        <taxon>Pseudomonadati</taxon>
        <taxon>Pseudomonadota</taxon>
        <taxon>Alphaproteobacteria</taxon>
        <taxon>Rhodospirillales</taxon>
        <taxon>Zavarziniaceae</taxon>
        <taxon>Zavarzinia</taxon>
    </lineage>
</organism>
<gene>
    <name evidence="1" type="ORF">DKG75_16425</name>
</gene>
<evidence type="ECO:0000313" key="1">
    <source>
        <dbReference type="EMBL" id="PWR20023.1"/>
    </source>
</evidence>
<comment type="caution">
    <text evidence="1">The sequence shown here is derived from an EMBL/GenBank/DDBJ whole genome shotgun (WGS) entry which is preliminary data.</text>
</comment>
<keyword evidence="2" id="KW-1185">Reference proteome</keyword>
<accession>A0A317E3P0</accession>
<evidence type="ECO:0000313" key="2">
    <source>
        <dbReference type="Proteomes" id="UP000246077"/>
    </source>
</evidence>
<proteinExistence type="predicted"/>
<sequence>MERLDELGKRKGAGYKVVSLEQAAAFTGREPLVVEPRVPVRGRRRLKIAEAVAAVIEQRLAEENGDPEVVVENGSASEG</sequence>
<dbReference type="AlphaFoldDB" id="A0A317E3P0"/>
<dbReference type="Proteomes" id="UP000246077">
    <property type="component" value="Unassembled WGS sequence"/>
</dbReference>
<name>A0A317E3P0_9PROT</name>
<protein>
    <submittedName>
        <fullName evidence="1">Uncharacterized protein</fullName>
    </submittedName>
</protein>